<feature type="domain" description="BRCT" evidence="2">
    <location>
        <begin position="213"/>
        <end position="308"/>
    </location>
</feature>
<feature type="region of interest" description="Disordered" evidence="1">
    <location>
        <begin position="55"/>
        <end position="118"/>
    </location>
</feature>
<dbReference type="SUPFAM" id="SSF52113">
    <property type="entry name" value="BRCT domain"/>
    <property type="match status" value="1"/>
</dbReference>
<feature type="compositionally biased region" description="Acidic residues" evidence="1">
    <location>
        <begin position="69"/>
        <end position="81"/>
    </location>
</feature>
<sequence>MKRLKNGEFQWFHQIENGKGRRQDACDWEAVETWKNVEDERKKLLRDKELPKKFKNKKRKHESINKVEEGEEEEEEEEELDDRALPGLDDYKKRRTELGVDQEDRNTDGLESADKDTDEVEMTVARWDKRGRLWNSVMRKAIVTSKLSQEFDDFWDDRQEQERDDDNDNGNGDGDGDDSTDAILNEIRNARAVTPMLLSGSTYNNGVSGVTKDKVKFFQDLKFCLLDFSVPETRILSKAIQENGGTVVRLENDIEKIDHIVVNNKLTALPEQLLSTHQSTPSKKIVTELFIERCIYYGKLCNFDGWARLLDVAGTLKCLRDTVNLENQKEDSKIQVAITDFKGIELAHIEKLLKDKLRNQIIFNEMFGKNCDVLLSGKNKNDKEIVVNEKVRLSKKWNITVLFIDEFWDCFKFL</sequence>
<dbReference type="InterPro" id="IPR036420">
    <property type="entry name" value="BRCT_dom_sf"/>
</dbReference>
<dbReference type="Proteomes" id="UP001165063">
    <property type="component" value="Unassembled WGS sequence"/>
</dbReference>
<comment type="caution">
    <text evidence="3">The sequence shown here is derived from an EMBL/GenBank/DDBJ whole genome shotgun (WGS) entry which is preliminary data.</text>
</comment>
<evidence type="ECO:0000313" key="3">
    <source>
        <dbReference type="EMBL" id="GMG55075.1"/>
    </source>
</evidence>
<protein>
    <submittedName>
        <fullName evidence="3">Unnamed protein product</fullName>
    </submittedName>
</protein>
<dbReference type="OrthoDB" id="251770at2759"/>
<feature type="compositionally biased region" description="Acidic residues" evidence="1">
    <location>
        <begin position="162"/>
        <end position="180"/>
    </location>
</feature>
<dbReference type="Gene3D" id="3.40.50.10190">
    <property type="entry name" value="BRCT domain"/>
    <property type="match status" value="2"/>
</dbReference>
<evidence type="ECO:0000259" key="2">
    <source>
        <dbReference type="PROSITE" id="PS50172"/>
    </source>
</evidence>
<feature type="compositionally biased region" description="Basic and acidic residues" evidence="1">
    <location>
        <begin position="89"/>
        <end position="115"/>
    </location>
</feature>
<dbReference type="InterPro" id="IPR001357">
    <property type="entry name" value="BRCT_dom"/>
</dbReference>
<name>A0A9W7DJZ0_AMBMO</name>
<proteinExistence type="predicted"/>
<feature type="region of interest" description="Disordered" evidence="1">
    <location>
        <begin position="159"/>
        <end position="181"/>
    </location>
</feature>
<evidence type="ECO:0000256" key="1">
    <source>
        <dbReference type="SAM" id="MobiDB-lite"/>
    </source>
</evidence>
<keyword evidence="4" id="KW-1185">Reference proteome</keyword>
<dbReference type="EMBL" id="BSXU01005622">
    <property type="protein sequence ID" value="GMG55075.1"/>
    <property type="molecule type" value="Genomic_DNA"/>
</dbReference>
<dbReference type="Pfam" id="PF16589">
    <property type="entry name" value="BRCT_2"/>
    <property type="match status" value="1"/>
</dbReference>
<accession>A0A9W7DJZ0</accession>
<dbReference type="SMART" id="SM00292">
    <property type="entry name" value="BRCT"/>
    <property type="match status" value="1"/>
</dbReference>
<evidence type="ECO:0000313" key="4">
    <source>
        <dbReference type="Proteomes" id="UP001165063"/>
    </source>
</evidence>
<reference evidence="3" key="1">
    <citation type="submission" date="2023-04" db="EMBL/GenBank/DDBJ databases">
        <title>Ambrosiozyma monospora NBRC 1965.</title>
        <authorList>
            <person name="Ichikawa N."/>
            <person name="Sato H."/>
            <person name="Tonouchi N."/>
        </authorList>
    </citation>
    <scope>NUCLEOTIDE SEQUENCE</scope>
    <source>
        <strain evidence="3">NBRC 1965</strain>
    </source>
</reference>
<organism evidence="3 4">
    <name type="scientific">Ambrosiozyma monospora</name>
    <name type="common">Yeast</name>
    <name type="synonym">Endomycopsis monosporus</name>
    <dbReference type="NCBI Taxonomy" id="43982"/>
    <lineage>
        <taxon>Eukaryota</taxon>
        <taxon>Fungi</taxon>
        <taxon>Dikarya</taxon>
        <taxon>Ascomycota</taxon>
        <taxon>Saccharomycotina</taxon>
        <taxon>Pichiomycetes</taxon>
        <taxon>Pichiales</taxon>
        <taxon>Pichiaceae</taxon>
        <taxon>Ambrosiozyma</taxon>
    </lineage>
</organism>
<gene>
    <name evidence="3" type="ORF">Amon01_000751100</name>
</gene>
<dbReference type="AlphaFoldDB" id="A0A9W7DJZ0"/>
<dbReference type="PROSITE" id="PS50172">
    <property type="entry name" value="BRCT"/>
    <property type="match status" value="1"/>
</dbReference>